<gene>
    <name evidence="1" type="ORF">C5167_046638</name>
</gene>
<dbReference type="InterPro" id="IPR038961">
    <property type="entry name" value="PRDA1"/>
</dbReference>
<organism evidence="1 2">
    <name type="scientific">Papaver somniferum</name>
    <name type="common">Opium poppy</name>
    <dbReference type="NCBI Taxonomy" id="3469"/>
    <lineage>
        <taxon>Eukaryota</taxon>
        <taxon>Viridiplantae</taxon>
        <taxon>Streptophyta</taxon>
        <taxon>Embryophyta</taxon>
        <taxon>Tracheophyta</taxon>
        <taxon>Spermatophyta</taxon>
        <taxon>Magnoliopsida</taxon>
        <taxon>Ranunculales</taxon>
        <taxon>Papaveraceae</taxon>
        <taxon>Papaveroideae</taxon>
        <taxon>Papaver</taxon>
    </lineage>
</organism>
<dbReference type="GO" id="GO:0006355">
    <property type="term" value="P:regulation of DNA-templated transcription"/>
    <property type="evidence" value="ECO:0007669"/>
    <property type="project" value="InterPro"/>
</dbReference>
<dbReference type="STRING" id="3469.A0A4Y7LI13"/>
<proteinExistence type="predicted"/>
<dbReference type="AlphaFoldDB" id="A0A4Y7LI13"/>
<protein>
    <submittedName>
        <fullName evidence="1">Uncharacterized protein</fullName>
    </submittedName>
</protein>
<dbReference type="GO" id="GO:0042644">
    <property type="term" value="C:chloroplast nucleoid"/>
    <property type="evidence" value="ECO:0007669"/>
    <property type="project" value="InterPro"/>
</dbReference>
<keyword evidence="2" id="KW-1185">Reference proteome</keyword>
<dbReference type="PANTHER" id="PTHR37262">
    <property type="entry name" value="PROTEIN PEP-RELATED DEVELOPMENT ARRESTED 1, CHLOROPLASTIC"/>
    <property type="match status" value="1"/>
</dbReference>
<accession>A0A4Y7LI13</accession>
<dbReference type="Gramene" id="RZC83849">
    <property type="protein sequence ID" value="RZC83849"/>
    <property type="gene ID" value="C5167_046638"/>
</dbReference>
<dbReference type="Proteomes" id="UP000316621">
    <property type="component" value="Chromosome 11"/>
</dbReference>
<reference evidence="1 2" key="1">
    <citation type="journal article" date="2018" name="Science">
        <title>The opium poppy genome and morphinan production.</title>
        <authorList>
            <person name="Guo L."/>
            <person name="Winzer T."/>
            <person name="Yang X."/>
            <person name="Li Y."/>
            <person name="Ning Z."/>
            <person name="He Z."/>
            <person name="Teodor R."/>
            <person name="Lu Y."/>
            <person name="Bowser T.A."/>
            <person name="Graham I.A."/>
            <person name="Ye K."/>
        </authorList>
    </citation>
    <scope>NUCLEOTIDE SEQUENCE [LARGE SCALE GENOMIC DNA]</scope>
    <source>
        <strain evidence="2">cv. HN1</strain>
        <tissue evidence="1">Leaves</tissue>
    </source>
</reference>
<name>A0A4Y7LI13_PAPSO</name>
<evidence type="ECO:0000313" key="2">
    <source>
        <dbReference type="Proteomes" id="UP000316621"/>
    </source>
</evidence>
<sequence length="77" mass="8600">MPDWSISVTAMWEKGQEAGGEITTESRPVVPDQNLLARPVLIREEAWNMMGGGVFDVRNDRAFTALPEAEVLTARKR</sequence>
<dbReference type="EMBL" id="CM010725">
    <property type="protein sequence ID" value="RZC83849.1"/>
    <property type="molecule type" value="Genomic_DNA"/>
</dbReference>
<dbReference type="PANTHER" id="PTHR37262:SF1">
    <property type="entry name" value="PROTEIN PEP-RELATED DEVELOPMENT ARRESTED 1, CHLOROPLASTIC"/>
    <property type="match status" value="1"/>
</dbReference>
<evidence type="ECO:0000313" key="1">
    <source>
        <dbReference type="EMBL" id="RZC83849.1"/>
    </source>
</evidence>